<organism evidence="2">
    <name type="scientific">marine metagenome</name>
    <dbReference type="NCBI Taxonomy" id="408172"/>
    <lineage>
        <taxon>unclassified sequences</taxon>
        <taxon>metagenomes</taxon>
        <taxon>ecological metagenomes</taxon>
    </lineage>
</organism>
<proteinExistence type="predicted"/>
<dbReference type="GO" id="GO:0008641">
    <property type="term" value="F:ubiquitin-like modifier activating enzyme activity"/>
    <property type="evidence" value="ECO:0007669"/>
    <property type="project" value="InterPro"/>
</dbReference>
<dbReference type="EMBL" id="UINC01035659">
    <property type="protein sequence ID" value="SVB28414.1"/>
    <property type="molecule type" value="Genomic_DNA"/>
</dbReference>
<name>A0A382CRH7_9ZZZZ</name>
<dbReference type="Pfam" id="PF00899">
    <property type="entry name" value="ThiF"/>
    <property type="match status" value="1"/>
</dbReference>
<dbReference type="Gene3D" id="3.40.50.720">
    <property type="entry name" value="NAD(P)-binding Rossmann-like Domain"/>
    <property type="match status" value="1"/>
</dbReference>
<reference evidence="2" key="1">
    <citation type="submission" date="2018-05" db="EMBL/GenBank/DDBJ databases">
        <authorList>
            <person name="Lanie J.A."/>
            <person name="Ng W.-L."/>
            <person name="Kazmierczak K.M."/>
            <person name="Andrzejewski T.M."/>
            <person name="Davidsen T.M."/>
            <person name="Wayne K.J."/>
            <person name="Tettelin H."/>
            <person name="Glass J.I."/>
            <person name="Rusch D."/>
            <person name="Podicherti R."/>
            <person name="Tsui H.-C.T."/>
            <person name="Winkler M.E."/>
        </authorList>
    </citation>
    <scope>NUCLEOTIDE SEQUENCE</scope>
</reference>
<gene>
    <name evidence="2" type="ORF">METZ01_LOCUS181268</name>
</gene>
<protein>
    <recommendedName>
        <fullName evidence="1">THIF-type NAD/FAD binding fold domain-containing protein</fullName>
    </recommendedName>
</protein>
<sequence>MQTNSSNSDINAIQLTDTYDYEIAIIGAGGIGGHLCSVLVPALHRGELLESTKRITVRVYDSDEVTEGNLAHQRFDYNDVSMHKVTAIERSLCQFTGDRLRLVACPWDVRDASDMTPADLIVVAVDSATARRVAHSSGTTFLDLRCLGDGYIAFDSSVDPDFVTSMTPDQPARSCQHEDAISSGNIEFGFLIAAAHGAQWVLQSLRWMTGQTLALPPYAQTANITFGTLSRLPEAEEKLEPQGCVKPKIHPSNLIDSCIDTGDYDSGVVREHIAGLAKNRRWQDIWKIGDQIRREVSVLIDAEGKIYIDIGTSGEVKMSPPEGAKVPFNLWIHSHPRDAYWSPTDRDTIGCYTGLLQKAVVLGHDHYKMTRHIESPEASLEPEGSLATWTSEPTVFYTDDPQTLSLNGRIEEDEE</sequence>
<dbReference type="InterPro" id="IPR035985">
    <property type="entry name" value="Ubiquitin-activating_enz"/>
</dbReference>
<dbReference type="InterPro" id="IPR000594">
    <property type="entry name" value="ThiF_NAD_FAD-bd"/>
</dbReference>
<dbReference type="SUPFAM" id="SSF69572">
    <property type="entry name" value="Activating enzymes of the ubiquitin-like proteins"/>
    <property type="match status" value="1"/>
</dbReference>
<evidence type="ECO:0000313" key="2">
    <source>
        <dbReference type="EMBL" id="SVB28414.1"/>
    </source>
</evidence>
<dbReference type="AlphaFoldDB" id="A0A382CRH7"/>
<evidence type="ECO:0000259" key="1">
    <source>
        <dbReference type="Pfam" id="PF00899"/>
    </source>
</evidence>
<accession>A0A382CRH7</accession>
<feature type="domain" description="THIF-type NAD/FAD binding fold" evidence="1">
    <location>
        <begin position="20"/>
        <end position="158"/>
    </location>
</feature>